<dbReference type="SMART" id="SM00091">
    <property type="entry name" value="PAS"/>
    <property type="match status" value="1"/>
</dbReference>
<evidence type="ECO:0000256" key="1">
    <source>
        <dbReference type="ARBA" id="ARBA00000085"/>
    </source>
</evidence>
<dbReference type="Proteomes" id="UP000019151">
    <property type="component" value="Chromosome"/>
</dbReference>
<dbReference type="SUPFAM" id="SSF47384">
    <property type="entry name" value="Homodimeric domain of signal transducing histidine kinase"/>
    <property type="match status" value="1"/>
</dbReference>
<dbReference type="NCBIfam" id="TIGR00229">
    <property type="entry name" value="sensory_box"/>
    <property type="match status" value="1"/>
</dbReference>
<evidence type="ECO:0000256" key="3">
    <source>
        <dbReference type="ARBA" id="ARBA00022553"/>
    </source>
</evidence>
<dbReference type="CDD" id="cd16922">
    <property type="entry name" value="HATPase_EvgS-ArcB-TorS-like"/>
    <property type="match status" value="1"/>
</dbReference>
<dbReference type="SMART" id="SM00387">
    <property type="entry name" value="HATPase_c"/>
    <property type="match status" value="1"/>
</dbReference>
<dbReference type="PANTHER" id="PTHR43047">
    <property type="entry name" value="TWO-COMPONENT HISTIDINE PROTEIN KINASE"/>
    <property type="match status" value="1"/>
</dbReference>
<evidence type="ECO:0000259" key="7">
    <source>
        <dbReference type="PROSITE" id="PS50112"/>
    </source>
</evidence>
<dbReference type="FunCoup" id="W0RCU8">
    <property type="interactions" value="203"/>
</dbReference>
<gene>
    <name evidence="8" type="ORF">J421_0715</name>
</gene>
<sequence>MRPESPPSDGAAPQPPAQDVLRGIVEHLADGIVVVDRAGTIRFVNPAAEALFQRSADTLAGAPFGFPLVAGGTTEIEVVRRGDVVTAELRAVDIVWDGVQASLVSLRDVTDRKLAEERERLLGEERSARLQAEAASQAKSQFLTMMSHELRTPLNAVLGYADLLSLGIGGPLTDAQRQQLERIVASGRHLLELVNEILDLARVEAGRLTVTRVPIAVIPAVDAALVLVQPMAEAHGLTLSARVDRDARLVVLADEHRVRQILVNLLSNAVKFTPAGGSVTVVVETTARPDAEAKLHGARPWIALRVQDTGKGIAPDQLERVFAPFVQGDHGLTRGRDGSGLGLAISRRLARLMSGDVTARSTLGEGSTFTVWLPAADAPPAPGRLASLSGRDPVVRGMGEVGDALLREVETIVDTFVERLRVEPVADAARDLRFSQLADHAATLVADIAGALMVLEDSAGQPSSILDDGADIRRLVAERHGQQRARLGWTEDELRREYVVLREELLRACRRCFPRDDDERVFEATVVLGRLLEDAERWSLRALAQASSEGPVR</sequence>
<dbReference type="InterPro" id="IPR003661">
    <property type="entry name" value="HisK_dim/P_dom"/>
</dbReference>
<dbReference type="InterPro" id="IPR035965">
    <property type="entry name" value="PAS-like_dom_sf"/>
</dbReference>
<keyword evidence="4" id="KW-0808">Transferase</keyword>
<feature type="domain" description="PAS" evidence="7">
    <location>
        <begin position="17"/>
        <end position="61"/>
    </location>
</feature>
<dbReference type="AlphaFoldDB" id="W0RCU8"/>
<dbReference type="CDD" id="cd00130">
    <property type="entry name" value="PAS"/>
    <property type="match status" value="1"/>
</dbReference>
<keyword evidence="3" id="KW-0597">Phosphoprotein</keyword>
<dbReference type="KEGG" id="gba:J421_0715"/>
<dbReference type="EMBL" id="CP007128">
    <property type="protein sequence ID" value="AHG88252.1"/>
    <property type="molecule type" value="Genomic_DNA"/>
</dbReference>
<protein>
    <recommendedName>
        <fullName evidence="2">histidine kinase</fullName>
        <ecNumber evidence="2">2.7.13.3</ecNumber>
    </recommendedName>
</protein>
<comment type="catalytic activity">
    <reaction evidence="1">
        <text>ATP + protein L-histidine = ADP + protein N-phospho-L-histidine.</text>
        <dbReference type="EC" id="2.7.13.3"/>
    </reaction>
</comment>
<dbReference type="Gene3D" id="1.10.287.130">
    <property type="match status" value="1"/>
</dbReference>
<dbReference type="PROSITE" id="PS50109">
    <property type="entry name" value="HIS_KIN"/>
    <property type="match status" value="1"/>
</dbReference>
<dbReference type="InParanoid" id="W0RCU8"/>
<dbReference type="GO" id="GO:0006355">
    <property type="term" value="P:regulation of DNA-templated transcription"/>
    <property type="evidence" value="ECO:0007669"/>
    <property type="project" value="InterPro"/>
</dbReference>
<keyword evidence="9" id="KW-1185">Reference proteome</keyword>
<dbReference type="SMART" id="SM00388">
    <property type="entry name" value="HisKA"/>
    <property type="match status" value="1"/>
</dbReference>
<accession>W0RCU8</accession>
<dbReference type="Pfam" id="PF02518">
    <property type="entry name" value="HATPase_c"/>
    <property type="match status" value="1"/>
</dbReference>
<dbReference type="GO" id="GO:0000155">
    <property type="term" value="F:phosphorelay sensor kinase activity"/>
    <property type="evidence" value="ECO:0007669"/>
    <property type="project" value="InterPro"/>
</dbReference>
<reference evidence="8 9" key="1">
    <citation type="journal article" date="2014" name="Genome Announc.">
        <title>Genome Sequence and Methylome of Soil Bacterium Gemmatirosa kalamazoonensis KBS708T, a Member of the Rarely Cultivated Gemmatimonadetes Phylum.</title>
        <authorList>
            <person name="Debruyn J.M."/>
            <person name="Radosevich M."/>
            <person name="Wommack K.E."/>
            <person name="Polson S.W."/>
            <person name="Hauser L.J."/>
            <person name="Fawaz M.N."/>
            <person name="Korlach J."/>
            <person name="Tsai Y.C."/>
        </authorList>
    </citation>
    <scope>NUCLEOTIDE SEQUENCE [LARGE SCALE GENOMIC DNA]</scope>
    <source>
        <strain evidence="8 9">KBS708</strain>
    </source>
</reference>
<dbReference type="InterPro" id="IPR005467">
    <property type="entry name" value="His_kinase_dom"/>
</dbReference>
<feature type="domain" description="Histidine kinase" evidence="6">
    <location>
        <begin position="145"/>
        <end position="377"/>
    </location>
</feature>
<evidence type="ECO:0000256" key="5">
    <source>
        <dbReference type="ARBA" id="ARBA00022777"/>
    </source>
</evidence>
<dbReference type="FunFam" id="3.30.565.10:FF:000010">
    <property type="entry name" value="Sensor histidine kinase RcsC"/>
    <property type="match status" value="1"/>
</dbReference>
<name>W0RCU8_9BACT</name>
<evidence type="ECO:0000259" key="6">
    <source>
        <dbReference type="PROSITE" id="PS50109"/>
    </source>
</evidence>
<dbReference type="EC" id="2.7.13.3" evidence="2"/>
<proteinExistence type="predicted"/>
<dbReference type="eggNOG" id="COG0642">
    <property type="taxonomic scope" value="Bacteria"/>
</dbReference>
<dbReference type="SUPFAM" id="SSF55874">
    <property type="entry name" value="ATPase domain of HSP90 chaperone/DNA topoisomerase II/histidine kinase"/>
    <property type="match status" value="1"/>
</dbReference>
<dbReference type="InterPro" id="IPR036097">
    <property type="entry name" value="HisK_dim/P_sf"/>
</dbReference>
<dbReference type="InterPro" id="IPR013767">
    <property type="entry name" value="PAS_fold"/>
</dbReference>
<organism evidence="8 9">
    <name type="scientific">Gemmatirosa kalamazoonensis</name>
    <dbReference type="NCBI Taxonomy" id="861299"/>
    <lineage>
        <taxon>Bacteria</taxon>
        <taxon>Pseudomonadati</taxon>
        <taxon>Gemmatimonadota</taxon>
        <taxon>Gemmatimonadia</taxon>
        <taxon>Gemmatimonadales</taxon>
        <taxon>Gemmatimonadaceae</taxon>
        <taxon>Gemmatirosa</taxon>
    </lineage>
</organism>
<evidence type="ECO:0000313" key="9">
    <source>
        <dbReference type="Proteomes" id="UP000019151"/>
    </source>
</evidence>
<dbReference type="Pfam" id="PF00989">
    <property type="entry name" value="PAS"/>
    <property type="match status" value="1"/>
</dbReference>
<dbReference type="Pfam" id="PF00512">
    <property type="entry name" value="HisKA"/>
    <property type="match status" value="1"/>
</dbReference>
<dbReference type="STRING" id="861299.J421_0715"/>
<dbReference type="SUPFAM" id="SSF55785">
    <property type="entry name" value="PYP-like sensor domain (PAS domain)"/>
    <property type="match status" value="1"/>
</dbReference>
<dbReference type="PROSITE" id="PS50112">
    <property type="entry name" value="PAS"/>
    <property type="match status" value="1"/>
</dbReference>
<dbReference type="InterPro" id="IPR004358">
    <property type="entry name" value="Sig_transdc_His_kin-like_C"/>
</dbReference>
<keyword evidence="5" id="KW-0418">Kinase</keyword>
<evidence type="ECO:0000313" key="8">
    <source>
        <dbReference type="EMBL" id="AHG88252.1"/>
    </source>
</evidence>
<dbReference type="InterPro" id="IPR000014">
    <property type="entry name" value="PAS"/>
</dbReference>
<dbReference type="CDD" id="cd00082">
    <property type="entry name" value="HisKA"/>
    <property type="match status" value="1"/>
</dbReference>
<dbReference type="Gene3D" id="3.30.450.20">
    <property type="entry name" value="PAS domain"/>
    <property type="match status" value="1"/>
</dbReference>
<dbReference type="PRINTS" id="PR00344">
    <property type="entry name" value="BCTRLSENSOR"/>
</dbReference>
<dbReference type="Gene3D" id="3.30.565.10">
    <property type="entry name" value="Histidine kinase-like ATPase, C-terminal domain"/>
    <property type="match status" value="1"/>
</dbReference>
<dbReference type="InterPro" id="IPR036890">
    <property type="entry name" value="HATPase_C_sf"/>
</dbReference>
<evidence type="ECO:0000256" key="2">
    <source>
        <dbReference type="ARBA" id="ARBA00012438"/>
    </source>
</evidence>
<dbReference type="InterPro" id="IPR003594">
    <property type="entry name" value="HATPase_dom"/>
</dbReference>
<evidence type="ECO:0000256" key="4">
    <source>
        <dbReference type="ARBA" id="ARBA00022679"/>
    </source>
</evidence>
<dbReference type="HOGENOM" id="CLU_492401_0_0_0"/>